<dbReference type="OrthoDB" id="7527830at2"/>
<evidence type="ECO:0000313" key="1">
    <source>
        <dbReference type="EMBL" id="PWK56106.1"/>
    </source>
</evidence>
<sequence>MIAARTRPRGVVPDEVPIDRDHLMRQVTGTPADLASHYLSHGLAQRLDPTPFFATDWYAWQNPDWTSHAAPYLHYLDRGRAEGRDPSPFVDMRRYLDATGLSDPTRAYEMILAGLRGPSLGVYDGPDDLRRRQSAFLDAISPLAHRMRPPATPKRALVVLQAGAGAVARDWSGEGRTWDLLVNYYDARGFRPGFGDMAMFQKGTKFTAMWMFWRRYRSCLSPYEHVLFLDDDVSVGVDELNALFEACRVHVLDLAQMTLTPQSSCNWPQLFACEGQRGPREVTAVEIMMPVVSHRALEWISPTFDASVSGFGLDLAWGRIVRDRGGRVAVLDDVRATHERPVDQSGGSYYSYLRRHGINAKAELWTTIQAHGADRDVLSL</sequence>
<comment type="caution">
    <text evidence="1">The sequence shown here is derived from an EMBL/GenBank/DDBJ whole genome shotgun (WGS) entry which is preliminary data.</text>
</comment>
<dbReference type="SUPFAM" id="SSF53448">
    <property type="entry name" value="Nucleotide-diphospho-sugar transferases"/>
    <property type="match status" value="1"/>
</dbReference>
<accession>A0A316G809</accession>
<evidence type="ECO:0000313" key="2">
    <source>
        <dbReference type="Proteomes" id="UP000245390"/>
    </source>
</evidence>
<name>A0A316G809_9RHOB</name>
<dbReference type="EMBL" id="QGGV01000005">
    <property type="protein sequence ID" value="PWK56106.1"/>
    <property type="molecule type" value="Genomic_DNA"/>
</dbReference>
<organism evidence="1 2">
    <name type="scientific">Silicimonas algicola</name>
    <dbReference type="NCBI Taxonomy" id="1826607"/>
    <lineage>
        <taxon>Bacteria</taxon>
        <taxon>Pseudomonadati</taxon>
        <taxon>Pseudomonadota</taxon>
        <taxon>Alphaproteobacteria</taxon>
        <taxon>Rhodobacterales</taxon>
        <taxon>Paracoccaceae</taxon>
    </lineage>
</organism>
<reference evidence="1 2" key="1">
    <citation type="submission" date="2018-05" db="EMBL/GenBank/DDBJ databases">
        <title>Genomic Encyclopedia of Type Strains, Phase IV (KMG-IV): sequencing the most valuable type-strain genomes for metagenomic binning, comparative biology and taxonomic classification.</title>
        <authorList>
            <person name="Goeker M."/>
        </authorList>
    </citation>
    <scope>NUCLEOTIDE SEQUENCE [LARGE SCALE GENOMIC DNA]</scope>
    <source>
        <strain evidence="1 2">DSM 103371</strain>
    </source>
</reference>
<dbReference type="KEGG" id="salo:EF888_17745"/>
<dbReference type="AlphaFoldDB" id="A0A316G809"/>
<dbReference type="InterPro" id="IPR029044">
    <property type="entry name" value="Nucleotide-diphossugar_trans"/>
</dbReference>
<protein>
    <submittedName>
        <fullName evidence="1">Uncharacterized protein</fullName>
    </submittedName>
</protein>
<proteinExistence type="predicted"/>
<gene>
    <name evidence="1" type="ORF">C8D95_105172</name>
</gene>
<dbReference type="RefSeq" id="WP_109759534.1">
    <property type="nucleotide sequence ID" value="NZ_CP034588.1"/>
</dbReference>
<keyword evidence="2" id="KW-1185">Reference proteome</keyword>
<dbReference type="Proteomes" id="UP000245390">
    <property type="component" value="Unassembled WGS sequence"/>
</dbReference>